<evidence type="ECO:0000313" key="12">
    <source>
        <dbReference type="Proteomes" id="UP001499951"/>
    </source>
</evidence>
<dbReference type="Gene3D" id="3.30.450.20">
    <property type="entry name" value="PAS domain"/>
    <property type="match status" value="1"/>
</dbReference>
<dbReference type="EMBL" id="BAAADD010000003">
    <property type="protein sequence ID" value="GAA0564401.1"/>
    <property type="molecule type" value="Genomic_DNA"/>
</dbReference>
<keyword evidence="3" id="KW-0597">Phosphoprotein</keyword>
<dbReference type="Proteomes" id="UP001499951">
    <property type="component" value="Unassembled WGS sequence"/>
</dbReference>
<dbReference type="InterPro" id="IPR005467">
    <property type="entry name" value="His_kinase_dom"/>
</dbReference>
<dbReference type="PROSITE" id="PS50112">
    <property type="entry name" value="PAS"/>
    <property type="match status" value="1"/>
</dbReference>
<dbReference type="Gene3D" id="1.10.287.130">
    <property type="match status" value="1"/>
</dbReference>
<keyword evidence="12" id="KW-1185">Reference proteome</keyword>
<evidence type="ECO:0000256" key="8">
    <source>
        <dbReference type="ARBA" id="ARBA00023012"/>
    </source>
</evidence>
<evidence type="ECO:0000256" key="6">
    <source>
        <dbReference type="ARBA" id="ARBA00022777"/>
    </source>
</evidence>
<evidence type="ECO:0000259" key="10">
    <source>
        <dbReference type="PROSITE" id="PS50112"/>
    </source>
</evidence>
<evidence type="ECO:0000256" key="1">
    <source>
        <dbReference type="ARBA" id="ARBA00000085"/>
    </source>
</evidence>
<sequence>MDMNYSPPWPEQELGPDSLFGALIRTAVDGIMVIDEVGVVQVYNAACMRLFQYREDEVLGRNVHMLMPTPYRENHDNYLQRYRNTGEARILGIGREVAGQRKDGTTFPMYLSVGEGLLYGKRVFVGIVHDLSALYREREGYEARLLSLREELVHVARVSELGQVSAGIAHELNQPLTALLNYSNAAKRLLASGAPDAVEKVQAALAKIADQAERAGQIVRRMRDFLENRAGYRAVENILTIAEDAMALGLIGADTVAVETRFLPEPDLPPVMADRVQIQQVLVNLLRNAVEAMAASPKRELTLAISQRNDMIHIRVADTGPGIAPSVADNLFKPFVTTKPHGMGIGLAISKSIVEAHGGEMIVGTNPGGGALFEFTLPVAVAASGS</sequence>
<dbReference type="PRINTS" id="PR00344">
    <property type="entry name" value="BCTRLSENSOR"/>
</dbReference>
<evidence type="ECO:0000256" key="3">
    <source>
        <dbReference type="ARBA" id="ARBA00022553"/>
    </source>
</evidence>
<keyword evidence="4" id="KW-0808">Transferase</keyword>
<dbReference type="SMART" id="SM00388">
    <property type="entry name" value="HisKA"/>
    <property type="match status" value="1"/>
</dbReference>
<gene>
    <name evidence="11" type="ORF">GCM10008942_10940</name>
</gene>
<dbReference type="InterPro" id="IPR004358">
    <property type="entry name" value="Sig_transdc_His_kin-like_C"/>
</dbReference>
<dbReference type="InterPro" id="IPR036890">
    <property type="entry name" value="HATPase_C_sf"/>
</dbReference>
<dbReference type="InterPro" id="IPR035965">
    <property type="entry name" value="PAS-like_dom_sf"/>
</dbReference>
<dbReference type="SMART" id="SM00387">
    <property type="entry name" value="HATPase_c"/>
    <property type="match status" value="1"/>
</dbReference>
<comment type="caution">
    <text evidence="11">The sequence shown here is derived from an EMBL/GenBank/DDBJ whole genome shotgun (WGS) entry which is preliminary data.</text>
</comment>
<dbReference type="CDD" id="cd00082">
    <property type="entry name" value="HisKA"/>
    <property type="match status" value="1"/>
</dbReference>
<keyword evidence="8" id="KW-0902">Two-component regulatory system</keyword>
<dbReference type="NCBIfam" id="TIGR00229">
    <property type="entry name" value="sensory_box"/>
    <property type="match status" value="1"/>
</dbReference>
<dbReference type="RefSeq" id="WP_166933807.1">
    <property type="nucleotide sequence ID" value="NZ_BAAADD010000003.1"/>
</dbReference>
<evidence type="ECO:0000313" key="11">
    <source>
        <dbReference type="EMBL" id="GAA0564401.1"/>
    </source>
</evidence>
<dbReference type="Pfam" id="PF00512">
    <property type="entry name" value="HisKA"/>
    <property type="match status" value="1"/>
</dbReference>
<feature type="domain" description="Histidine kinase" evidence="9">
    <location>
        <begin position="167"/>
        <end position="381"/>
    </location>
</feature>
<feature type="domain" description="PAS" evidence="10">
    <location>
        <begin position="16"/>
        <end position="86"/>
    </location>
</feature>
<dbReference type="Pfam" id="PF02518">
    <property type="entry name" value="HATPase_c"/>
    <property type="match status" value="1"/>
</dbReference>
<proteinExistence type="predicted"/>
<dbReference type="InterPro" id="IPR013767">
    <property type="entry name" value="PAS_fold"/>
</dbReference>
<dbReference type="PROSITE" id="PS50109">
    <property type="entry name" value="HIS_KIN"/>
    <property type="match status" value="1"/>
</dbReference>
<reference evidence="12" key="1">
    <citation type="journal article" date="2019" name="Int. J. Syst. Evol. Microbiol.">
        <title>The Global Catalogue of Microorganisms (GCM) 10K type strain sequencing project: providing services to taxonomists for standard genome sequencing and annotation.</title>
        <authorList>
            <consortium name="The Broad Institute Genomics Platform"/>
            <consortium name="The Broad Institute Genome Sequencing Center for Infectious Disease"/>
            <person name="Wu L."/>
            <person name="Ma J."/>
        </authorList>
    </citation>
    <scope>NUCLEOTIDE SEQUENCE [LARGE SCALE GENOMIC DNA]</scope>
    <source>
        <strain evidence="12">JCM 15089</strain>
    </source>
</reference>
<dbReference type="CDD" id="cd00130">
    <property type="entry name" value="PAS"/>
    <property type="match status" value="1"/>
</dbReference>
<dbReference type="InterPro" id="IPR000014">
    <property type="entry name" value="PAS"/>
</dbReference>
<evidence type="ECO:0000256" key="5">
    <source>
        <dbReference type="ARBA" id="ARBA00022741"/>
    </source>
</evidence>
<accession>A0ABP3PC02</accession>
<dbReference type="InterPro" id="IPR003594">
    <property type="entry name" value="HATPase_dom"/>
</dbReference>
<dbReference type="SMART" id="SM00091">
    <property type="entry name" value="PAS"/>
    <property type="match status" value="1"/>
</dbReference>
<dbReference type="Pfam" id="PF00989">
    <property type="entry name" value="PAS"/>
    <property type="match status" value="1"/>
</dbReference>
<dbReference type="SUPFAM" id="SSF55785">
    <property type="entry name" value="PYP-like sensor domain (PAS domain)"/>
    <property type="match status" value="1"/>
</dbReference>
<keyword evidence="6" id="KW-0418">Kinase</keyword>
<dbReference type="PANTHER" id="PTHR43065">
    <property type="entry name" value="SENSOR HISTIDINE KINASE"/>
    <property type="match status" value="1"/>
</dbReference>
<dbReference type="InterPro" id="IPR036097">
    <property type="entry name" value="HisK_dim/P_sf"/>
</dbReference>
<name>A0ABP3PC02_9PROT</name>
<dbReference type="SUPFAM" id="SSF47384">
    <property type="entry name" value="Homodimeric domain of signal transducing histidine kinase"/>
    <property type="match status" value="1"/>
</dbReference>
<evidence type="ECO:0000259" key="9">
    <source>
        <dbReference type="PROSITE" id="PS50109"/>
    </source>
</evidence>
<keyword evidence="7" id="KW-0067">ATP-binding</keyword>
<organism evidence="11 12">
    <name type="scientific">Rhizomicrobium electricum</name>
    <dbReference type="NCBI Taxonomy" id="480070"/>
    <lineage>
        <taxon>Bacteria</taxon>
        <taxon>Pseudomonadati</taxon>
        <taxon>Pseudomonadota</taxon>
        <taxon>Alphaproteobacteria</taxon>
        <taxon>Micropepsales</taxon>
        <taxon>Micropepsaceae</taxon>
        <taxon>Rhizomicrobium</taxon>
    </lineage>
</organism>
<evidence type="ECO:0000256" key="4">
    <source>
        <dbReference type="ARBA" id="ARBA00022679"/>
    </source>
</evidence>
<dbReference type="InterPro" id="IPR003661">
    <property type="entry name" value="HisK_dim/P_dom"/>
</dbReference>
<dbReference type="PANTHER" id="PTHR43065:SF10">
    <property type="entry name" value="PEROXIDE STRESS-ACTIVATED HISTIDINE KINASE MAK3"/>
    <property type="match status" value="1"/>
</dbReference>
<dbReference type="Gene3D" id="3.30.565.10">
    <property type="entry name" value="Histidine kinase-like ATPase, C-terminal domain"/>
    <property type="match status" value="1"/>
</dbReference>
<dbReference type="EC" id="2.7.13.3" evidence="2"/>
<evidence type="ECO:0000256" key="2">
    <source>
        <dbReference type="ARBA" id="ARBA00012438"/>
    </source>
</evidence>
<protein>
    <recommendedName>
        <fullName evidence="2">histidine kinase</fullName>
        <ecNumber evidence="2">2.7.13.3</ecNumber>
    </recommendedName>
</protein>
<dbReference type="SUPFAM" id="SSF55874">
    <property type="entry name" value="ATPase domain of HSP90 chaperone/DNA topoisomerase II/histidine kinase"/>
    <property type="match status" value="1"/>
</dbReference>
<comment type="catalytic activity">
    <reaction evidence="1">
        <text>ATP + protein L-histidine = ADP + protein N-phospho-L-histidine.</text>
        <dbReference type="EC" id="2.7.13.3"/>
    </reaction>
</comment>
<keyword evidence="5" id="KW-0547">Nucleotide-binding</keyword>
<evidence type="ECO:0000256" key="7">
    <source>
        <dbReference type="ARBA" id="ARBA00022840"/>
    </source>
</evidence>